<dbReference type="EMBL" id="SLWX01000016">
    <property type="protein sequence ID" value="TCO73237.1"/>
    <property type="molecule type" value="Genomic_DNA"/>
</dbReference>
<organism evidence="1 2">
    <name type="scientific">Chromatocurvus halotolerans</name>
    <dbReference type="NCBI Taxonomy" id="1132028"/>
    <lineage>
        <taxon>Bacteria</taxon>
        <taxon>Pseudomonadati</taxon>
        <taxon>Pseudomonadota</taxon>
        <taxon>Gammaproteobacteria</taxon>
        <taxon>Cellvibrionales</taxon>
        <taxon>Halieaceae</taxon>
        <taxon>Chromatocurvus</taxon>
    </lineage>
</organism>
<evidence type="ECO:0000313" key="1">
    <source>
        <dbReference type="EMBL" id="TCO73237.1"/>
    </source>
</evidence>
<keyword evidence="2" id="KW-1185">Reference proteome</keyword>
<evidence type="ECO:0000313" key="2">
    <source>
        <dbReference type="Proteomes" id="UP000294980"/>
    </source>
</evidence>
<dbReference type="AlphaFoldDB" id="A0A4R2KL59"/>
<name>A0A4R2KL59_9GAMM</name>
<gene>
    <name evidence="1" type="ORF">EV688_11673</name>
</gene>
<reference evidence="1 2" key="1">
    <citation type="submission" date="2019-03" db="EMBL/GenBank/DDBJ databases">
        <title>Genomic Encyclopedia of Type Strains, Phase IV (KMG-IV): sequencing the most valuable type-strain genomes for metagenomic binning, comparative biology and taxonomic classification.</title>
        <authorList>
            <person name="Goeker M."/>
        </authorList>
    </citation>
    <scope>NUCLEOTIDE SEQUENCE [LARGE SCALE GENOMIC DNA]</scope>
    <source>
        <strain evidence="1 2">DSM 23344</strain>
    </source>
</reference>
<protein>
    <submittedName>
        <fullName evidence="1">Uncharacterized protein</fullName>
    </submittedName>
</protein>
<comment type="caution">
    <text evidence="1">The sequence shown here is derived from an EMBL/GenBank/DDBJ whole genome shotgun (WGS) entry which is preliminary data.</text>
</comment>
<dbReference type="Proteomes" id="UP000294980">
    <property type="component" value="Unassembled WGS sequence"/>
</dbReference>
<sequence>MPYPCPTWNHPSKTCHKTVKGPCTPAVPGVKSSKECASANLGTVSVKADGALATTGSSVQVHNTVYSDVLGWKTHFTVSCEVKTDVKFKACVDLLEPTSVQVSSDAVSCNIADGLPSSGLPVAGDVCMFVDAKNVATGKPTGNVGAQVSTQVGYGKQSVAGQTIDLGNQSWTETLFKIDF</sequence>
<accession>A0A4R2KL59</accession>
<proteinExistence type="predicted"/>